<feature type="domain" description="Putative zinc-finger" evidence="2">
    <location>
        <begin position="1382"/>
        <end position="1402"/>
    </location>
</feature>
<feature type="region of interest" description="Disordered" evidence="1">
    <location>
        <begin position="221"/>
        <end position="261"/>
    </location>
</feature>
<name>A0A6A4IVA7_APOLU</name>
<evidence type="ECO:0000313" key="3">
    <source>
        <dbReference type="EMBL" id="KAF6199226.1"/>
    </source>
</evidence>
<evidence type="ECO:0000313" key="4">
    <source>
        <dbReference type="Proteomes" id="UP000466442"/>
    </source>
</evidence>
<feature type="compositionally biased region" description="Basic residues" evidence="1">
    <location>
        <begin position="518"/>
        <end position="527"/>
    </location>
</feature>
<dbReference type="Proteomes" id="UP000466442">
    <property type="component" value="Unassembled WGS sequence"/>
</dbReference>
<evidence type="ECO:0000256" key="1">
    <source>
        <dbReference type="SAM" id="MobiDB-lite"/>
    </source>
</evidence>
<evidence type="ECO:0000259" key="2">
    <source>
        <dbReference type="Pfam" id="PF10650"/>
    </source>
</evidence>
<dbReference type="OrthoDB" id="6631490at2759"/>
<feature type="compositionally biased region" description="Basic and acidic residues" evidence="1">
    <location>
        <begin position="125"/>
        <end position="146"/>
    </location>
</feature>
<dbReference type="InterPro" id="IPR019607">
    <property type="entry name" value="Putative_zinc-finger_domain"/>
</dbReference>
<feature type="region of interest" description="Disordered" evidence="1">
    <location>
        <begin position="1046"/>
        <end position="1067"/>
    </location>
</feature>
<feature type="region of interest" description="Disordered" evidence="1">
    <location>
        <begin position="84"/>
        <end position="208"/>
    </location>
</feature>
<comment type="caution">
    <text evidence="3">The sequence shown here is derived from an EMBL/GenBank/DDBJ whole genome shotgun (WGS) entry which is preliminary data.</text>
</comment>
<feature type="compositionally biased region" description="Basic residues" evidence="1">
    <location>
        <begin position="57"/>
        <end position="66"/>
    </location>
</feature>
<accession>A0A6A4IVA7</accession>
<feature type="region of interest" description="Disordered" evidence="1">
    <location>
        <begin position="513"/>
        <end position="554"/>
    </location>
</feature>
<feature type="region of interest" description="Disordered" evidence="1">
    <location>
        <begin position="379"/>
        <end position="408"/>
    </location>
</feature>
<feature type="compositionally biased region" description="Basic and acidic residues" evidence="1">
    <location>
        <begin position="154"/>
        <end position="185"/>
    </location>
</feature>
<feature type="region of interest" description="Disordered" evidence="1">
    <location>
        <begin position="37"/>
        <end position="71"/>
    </location>
</feature>
<feature type="region of interest" description="Disordered" evidence="1">
    <location>
        <begin position="462"/>
        <end position="483"/>
    </location>
</feature>
<keyword evidence="4" id="KW-1185">Reference proteome</keyword>
<protein>
    <recommendedName>
        <fullName evidence="2">Putative zinc-finger domain-containing protein</fullName>
    </recommendedName>
</protein>
<dbReference type="Pfam" id="PF10650">
    <property type="entry name" value="zf-C3H1"/>
    <property type="match status" value="1"/>
</dbReference>
<reference evidence="3" key="1">
    <citation type="journal article" date="2021" name="Mol. Ecol. Resour.">
        <title>Apolygus lucorum genome provides insights into omnivorousness and mesophyll feeding.</title>
        <authorList>
            <person name="Liu Y."/>
            <person name="Liu H."/>
            <person name="Wang H."/>
            <person name="Huang T."/>
            <person name="Liu B."/>
            <person name="Yang B."/>
            <person name="Yin L."/>
            <person name="Li B."/>
            <person name="Zhang Y."/>
            <person name="Zhang S."/>
            <person name="Jiang F."/>
            <person name="Zhang X."/>
            <person name="Ren Y."/>
            <person name="Wang B."/>
            <person name="Wang S."/>
            <person name="Lu Y."/>
            <person name="Wu K."/>
            <person name="Fan W."/>
            <person name="Wang G."/>
        </authorList>
    </citation>
    <scope>NUCLEOTIDE SEQUENCE</scope>
    <source>
        <strain evidence="3">12Hb</strain>
    </source>
</reference>
<organism evidence="3 4">
    <name type="scientific">Apolygus lucorum</name>
    <name type="common">Small green plant bug</name>
    <name type="synonym">Lygocoris lucorum</name>
    <dbReference type="NCBI Taxonomy" id="248454"/>
    <lineage>
        <taxon>Eukaryota</taxon>
        <taxon>Metazoa</taxon>
        <taxon>Ecdysozoa</taxon>
        <taxon>Arthropoda</taxon>
        <taxon>Hexapoda</taxon>
        <taxon>Insecta</taxon>
        <taxon>Pterygota</taxon>
        <taxon>Neoptera</taxon>
        <taxon>Paraneoptera</taxon>
        <taxon>Hemiptera</taxon>
        <taxon>Heteroptera</taxon>
        <taxon>Panheteroptera</taxon>
        <taxon>Cimicomorpha</taxon>
        <taxon>Miridae</taxon>
        <taxon>Mirini</taxon>
        <taxon>Apolygus</taxon>
    </lineage>
</organism>
<feature type="compositionally biased region" description="Basic and acidic residues" evidence="1">
    <location>
        <begin position="471"/>
        <end position="480"/>
    </location>
</feature>
<proteinExistence type="predicted"/>
<feature type="compositionally biased region" description="Basic and acidic residues" evidence="1">
    <location>
        <begin position="40"/>
        <end position="56"/>
    </location>
</feature>
<feature type="compositionally biased region" description="Polar residues" evidence="1">
    <location>
        <begin position="1049"/>
        <end position="1062"/>
    </location>
</feature>
<gene>
    <name evidence="3" type="ORF">GE061_007251</name>
</gene>
<feature type="compositionally biased region" description="Polar residues" evidence="1">
    <location>
        <begin position="240"/>
        <end position="261"/>
    </location>
</feature>
<sequence length="1403" mass="156176">MTEVVNLVEDILSDEYEEGEILDEDILYENVSSLEEFSDPEDKKLGNKWVKSDGKKCNNRRKKEHKCKNDSVCRTERSGKQCYARIRKRRNSQESKTKIANVRGSSSEGKTRPTARPISPTRGSAKRDSSSKDTTRGKGKQDDRPKYPPYYFQHDNRDKVNPPRRNTLDRRPARTRRFSADDRRDDRKRKSQSPSPRPSVKHIHESSRVVAKTSLLDRLVGSGSIPQKSGVNFESDDCSSKTANDAEVQNISNSESNQDRTSVLENLRSLDIDEEPSSKNSLGTAEACEIDVDKKDETGQLHILSPEDIPVPPTPKATSPVPEPPKEEIDVLQLRLIALKTAMMKKQNYYKRKKLLAASKKPFEPGNDSFTEFALTGIGDDEESIPTPPPPGTDSWPGPTIRDLDDPRWSDEDMVIDQESSYGDTIIEANIPASDPSLQNYVRHSTSSPSSQDKLPCCKGNPIPVVSPHRPAKEVDERRPALSTSTSVIIPVQEISPPPVPKETPKYLKEISSNLKSGMRRRRRGRQQRPYSRRNSISNRARTPAVRRSERSIHHREINRSVPIARKSRVFEGDDDEDALRQLALMSVKPKNSITGGMLAKIGKNLNPLHIETDPVALEIKPEFSARNPSPAEGWEDIDEDILRAQLLSSLSKSIPVVPSQPEIPPSLSIPVKRIVIEPKMSLRKDVLTKRLNKENLYTKRNVVVHPNNTKSSKRNNKKYINPNVKASLTPPLNPPVIEKFIIKVSESDTSEDDEKTLRGKILSDFESAVIGHQLELESSIDRLLEEARKETELIQKATPYYPMYDVGVEVLADVKEEKMSPTSCDVAKQEVKDVVPSPEVLSCPSPPEIPSECADTNRENEENIRSSQGTSHLPAWQQEEFERLKRIMAKKESVIAAAKERIRARCNLALGTAREELIVKQSNCTTYEDANKNDKTGLSHNVESEPNIFDPRQNTEEIERSCDLESVNTEIIEEKLKEDSVVPTINEDECVEKEVWSCIEFLMSIVCDETGFSGSCKIPGDVTSGVTAATDVSNLAAVSHDNKLPTKSVLTKPNESSQPSKPTADISPVVVPQVNNAKMVSHLAVPKASTNVASSTQLSSQQMKKLLSERMAEFNKVSSASSVSLAAKNPGNAVAKSTVGKSAKPAITKKRQLPVMANASQLANSLPNGVAHAAVSKSLFAVKDSSYALKGLNEMTDLVASFENGLSEYRNLNKDFIAQRKQLILIQQKVTKKRQQLLEIKDTFENKKRLLQSTISMDTSSLSPLPDTRDQPKQSSRASELLNLKFKEVCLKGQFAMMGLETASRPQAAVKMSRPAEGLSLSPRKKMKLKARAPAVKLPSVPTASPKVLKPRQSEIADSGTMHKLVVSVREKDKMDPLIPLCPYDIKGVCKDEECQYQHLKN</sequence>
<feature type="region of interest" description="Disordered" evidence="1">
    <location>
        <begin position="304"/>
        <end position="325"/>
    </location>
</feature>
<feature type="region of interest" description="Disordered" evidence="1">
    <location>
        <begin position="1256"/>
        <end position="1279"/>
    </location>
</feature>
<dbReference type="EMBL" id="WIXP02000015">
    <property type="protein sequence ID" value="KAF6199226.1"/>
    <property type="molecule type" value="Genomic_DNA"/>
</dbReference>